<dbReference type="Gene3D" id="3.90.79.10">
    <property type="entry name" value="Nucleoside Triphosphate Pyrophosphohydrolase"/>
    <property type="match status" value="1"/>
</dbReference>
<dbReference type="InterPro" id="IPR015797">
    <property type="entry name" value="NUDIX_hydrolase-like_dom_sf"/>
</dbReference>
<evidence type="ECO:0000256" key="1">
    <source>
        <dbReference type="SAM" id="MobiDB-lite"/>
    </source>
</evidence>
<feature type="region of interest" description="Disordered" evidence="1">
    <location>
        <begin position="41"/>
        <end position="86"/>
    </location>
</feature>
<keyword evidence="4" id="KW-1185">Reference proteome</keyword>
<name>A0A8K0PGU3_9PEZI</name>
<dbReference type="InterPro" id="IPR000086">
    <property type="entry name" value="NUDIX_hydrolase_dom"/>
</dbReference>
<protein>
    <recommendedName>
        <fullName evidence="2">Nudix hydrolase domain-containing protein</fullName>
    </recommendedName>
</protein>
<dbReference type="InterPro" id="IPR031804">
    <property type="entry name" value="DUF4743"/>
</dbReference>
<proteinExistence type="predicted"/>
<dbReference type="SUPFAM" id="SSF55811">
    <property type="entry name" value="Nudix"/>
    <property type="match status" value="1"/>
</dbReference>
<organism evidence="3 4">
    <name type="scientific">Elsinoe batatas</name>
    <dbReference type="NCBI Taxonomy" id="2601811"/>
    <lineage>
        <taxon>Eukaryota</taxon>
        <taxon>Fungi</taxon>
        <taxon>Dikarya</taxon>
        <taxon>Ascomycota</taxon>
        <taxon>Pezizomycotina</taxon>
        <taxon>Dothideomycetes</taxon>
        <taxon>Dothideomycetidae</taxon>
        <taxon>Myriangiales</taxon>
        <taxon>Elsinoaceae</taxon>
        <taxon>Elsinoe</taxon>
    </lineage>
</organism>
<evidence type="ECO:0000313" key="3">
    <source>
        <dbReference type="EMBL" id="KAG8627887.1"/>
    </source>
</evidence>
<dbReference type="Proteomes" id="UP000809789">
    <property type="component" value="Unassembled WGS sequence"/>
</dbReference>
<dbReference type="PANTHER" id="PTHR13622">
    <property type="entry name" value="THIAMIN PYROPHOSPHOKINASE"/>
    <property type="match status" value="1"/>
</dbReference>
<dbReference type="GO" id="GO:0044715">
    <property type="term" value="F:8-oxo-dGDP phosphatase activity"/>
    <property type="evidence" value="ECO:0007669"/>
    <property type="project" value="UniProtKB-ARBA"/>
</dbReference>
<evidence type="ECO:0000259" key="2">
    <source>
        <dbReference type="PROSITE" id="PS51462"/>
    </source>
</evidence>
<dbReference type="OrthoDB" id="10261522at2759"/>
<comment type="caution">
    <text evidence="3">The sequence shown here is derived from an EMBL/GenBank/DDBJ whole genome shotgun (WGS) entry which is preliminary data.</text>
</comment>
<feature type="compositionally biased region" description="Polar residues" evidence="1">
    <location>
        <begin position="59"/>
        <end position="86"/>
    </location>
</feature>
<reference evidence="3" key="1">
    <citation type="submission" date="2021-07" db="EMBL/GenBank/DDBJ databases">
        <title>Elsinoe batatas strain:CRI-CJ2 Genome sequencing and assembly.</title>
        <authorList>
            <person name="Huang L."/>
        </authorList>
    </citation>
    <scope>NUCLEOTIDE SEQUENCE</scope>
    <source>
        <strain evidence="3">CRI-CJ2</strain>
    </source>
</reference>
<sequence>MDSFNFARVRSYLPTAPDLSKLPALPKNMPSMPQLPFQLPTVGGLRDPPATTHDLSEDTAYSSPLPSADAPTSSASNLNPLDPTPINSSLPKTNLDLINECDNFPYLSTHPELYFRHINTYYHLQIAAHPGICLGYILPRVAAVFEGLPDWSVDHDERTVVLLNGNTEEERSRIVHNTTAAMRETGHFEILKGWRDELYDVYGPTGEVVFTVERAASALLGVLTYGCHLTAYTRTTNEAGEEELKIWVPRRARSKQTYGGMLDNTVAGGLATGEVPLECLLREAQEEASLPEDQLRERTKAVGIVSYFHIRDRRAGGERGLLQPECQFVYDADLTGTDITPKPEDGEVETFELMGVGEVREAMAKGEFKPNCALVLLDFFVRHGVLTPDNERDYVRIVTRLRRGIDFPTR</sequence>
<dbReference type="Pfam" id="PF15916">
    <property type="entry name" value="DUF4743"/>
    <property type="match status" value="1"/>
</dbReference>
<dbReference type="Pfam" id="PF00293">
    <property type="entry name" value="NUDIX"/>
    <property type="match status" value="1"/>
</dbReference>
<dbReference type="EMBL" id="JAESVG020000004">
    <property type="protein sequence ID" value="KAG8627887.1"/>
    <property type="molecule type" value="Genomic_DNA"/>
</dbReference>
<dbReference type="FunFam" id="3.90.79.10:FF:000019">
    <property type="entry name" value="Thiamin pyrophosphokinase, putative"/>
    <property type="match status" value="1"/>
</dbReference>
<evidence type="ECO:0000313" key="4">
    <source>
        <dbReference type="Proteomes" id="UP000809789"/>
    </source>
</evidence>
<gene>
    <name evidence="3" type="ORF">KVT40_003760</name>
</gene>
<dbReference type="AlphaFoldDB" id="A0A8K0PGU3"/>
<feature type="domain" description="Nudix hydrolase" evidence="2">
    <location>
        <begin position="226"/>
        <end position="376"/>
    </location>
</feature>
<dbReference type="PROSITE" id="PS51462">
    <property type="entry name" value="NUDIX"/>
    <property type="match status" value="1"/>
</dbReference>
<dbReference type="PANTHER" id="PTHR13622:SF8">
    <property type="entry name" value="THIAMIN PYROPHOSPHOKINASE 1"/>
    <property type="match status" value="1"/>
</dbReference>
<dbReference type="CDD" id="cd03676">
    <property type="entry name" value="NUDIX_Tnr3_like"/>
    <property type="match status" value="1"/>
</dbReference>
<accession>A0A8K0PGU3</accession>